<feature type="domain" description="Dynamin N-terminal" evidence="6">
    <location>
        <begin position="135"/>
        <end position="216"/>
    </location>
</feature>
<dbReference type="EMBL" id="UHDK01000001">
    <property type="protein sequence ID" value="SUM33083.1"/>
    <property type="molecule type" value="Genomic_DNA"/>
</dbReference>
<reference evidence="7 8" key="1">
    <citation type="submission" date="2018-06" db="EMBL/GenBank/DDBJ databases">
        <authorList>
            <consortium name="Pathogen Informatics"/>
            <person name="Doyle S."/>
        </authorList>
    </citation>
    <scope>NUCLEOTIDE SEQUENCE [LARGE SCALE GENOMIC DNA]</scope>
    <source>
        <strain evidence="7 8">NCTC12195</strain>
    </source>
</reference>
<dbReference type="SUPFAM" id="SSF52540">
    <property type="entry name" value="P-loop containing nucleoside triphosphate hydrolases"/>
    <property type="match status" value="1"/>
</dbReference>
<evidence type="ECO:0000256" key="2">
    <source>
        <dbReference type="ARBA" id="ARBA00022741"/>
    </source>
</evidence>
<evidence type="ECO:0000256" key="1">
    <source>
        <dbReference type="ARBA" id="ARBA00004370"/>
    </source>
</evidence>
<proteinExistence type="predicted"/>
<sequence>MNASNPLFKKAIQHSKANDIGIEEEDDYNDYQRFMDFRNLRESLQTENYMHYYIHIDDSLDKLIDRTEIDYSPKHNQETTKTTLTQHQNTEIVTNDYTEQIQKGLNLINDIPLFEQTKKDINETLRRLDNKIIKIGVFGTFSAGKSSLINALLGDQYLVSSPNPTTAAMTELSYGTESQITLKEPEQLLNELNQVFEIENKSFESITAFLSQNISKLTAHLEKNKLAFVKAVEKTLYNVSRYD</sequence>
<gene>
    <name evidence="7" type="ORF">NCTC12195_02536</name>
</gene>
<evidence type="ECO:0000259" key="6">
    <source>
        <dbReference type="Pfam" id="PF00350"/>
    </source>
</evidence>
<dbReference type="GO" id="GO:0005525">
    <property type="term" value="F:GTP binding"/>
    <property type="evidence" value="ECO:0007669"/>
    <property type="project" value="UniProtKB-KW"/>
</dbReference>
<evidence type="ECO:0000256" key="4">
    <source>
        <dbReference type="ARBA" id="ARBA00023134"/>
    </source>
</evidence>
<dbReference type="Pfam" id="PF00350">
    <property type="entry name" value="Dynamin_N"/>
    <property type="match status" value="1"/>
</dbReference>
<dbReference type="Proteomes" id="UP000255277">
    <property type="component" value="Unassembled WGS sequence"/>
</dbReference>
<keyword evidence="4" id="KW-0342">GTP-binding</keyword>
<keyword evidence="2" id="KW-0547">Nucleotide-binding</keyword>
<evidence type="ECO:0000313" key="8">
    <source>
        <dbReference type="Proteomes" id="UP000255277"/>
    </source>
</evidence>
<name>A0A380FHY3_STAGA</name>
<dbReference type="GO" id="GO:0016020">
    <property type="term" value="C:membrane"/>
    <property type="evidence" value="ECO:0007669"/>
    <property type="project" value="UniProtKB-SubCell"/>
</dbReference>
<organism evidence="7 8">
    <name type="scientific">Staphylococcus gallinarum</name>
    <dbReference type="NCBI Taxonomy" id="1293"/>
    <lineage>
        <taxon>Bacteria</taxon>
        <taxon>Bacillati</taxon>
        <taxon>Bacillota</taxon>
        <taxon>Bacilli</taxon>
        <taxon>Bacillales</taxon>
        <taxon>Staphylococcaceae</taxon>
        <taxon>Staphylococcus</taxon>
    </lineage>
</organism>
<dbReference type="InterPro" id="IPR027094">
    <property type="entry name" value="Mitofusin_fam"/>
</dbReference>
<evidence type="ECO:0000256" key="5">
    <source>
        <dbReference type="ARBA" id="ARBA00023136"/>
    </source>
</evidence>
<keyword evidence="5" id="KW-0472">Membrane</keyword>
<accession>A0A380FHY3</accession>
<evidence type="ECO:0000256" key="3">
    <source>
        <dbReference type="ARBA" id="ARBA00022801"/>
    </source>
</evidence>
<dbReference type="PANTHER" id="PTHR10465">
    <property type="entry name" value="TRANSMEMBRANE GTPASE FZO1"/>
    <property type="match status" value="1"/>
</dbReference>
<dbReference type="Gene3D" id="3.40.50.300">
    <property type="entry name" value="P-loop containing nucleotide triphosphate hydrolases"/>
    <property type="match status" value="1"/>
</dbReference>
<keyword evidence="3" id="KW-0378">Hydrolase</keyword>
<protein>
    <submittedName>
        <fullName evidence="7">GTPases (Dynamin-related)</fullName>
    </submittedName>
</protein>
<evidence type="ECO:0000313" key="7">
    <source>
        <dbReference type="EMBL" id="SUM33083.1"/>
    </source>
</evidence>
<dbReference type="InterPro" id="IPR027417">
    <property type="entry name" value="P-loop_NTPase"/>
</dbReference>
<comment type="subcellular location">
    <subcellularLocation>
        <location evidence="1">Membrane</location>
    </subcellularLocation>
</comment>
<dbReference type="InterPro" id="IPR045063">
    <property type="entry name" value="Dynamin_N"/>
</dbReference>
<dbReference type="GO" id="GO:0003924">
    <property type="term" value="F:GTPase activity"/>
    <property type="evidence" value="ECO:0007669"/>
    <property type="project" value="InterPro"/>
</dbReference>
<dbReference type="AlphaFoldDB" id="A0A380FHY3"/>
<dbReference type="PANTHER" id="PTHR10465:SF0">
    <property type="entry name" value="SARCALUMENIN"/>
    <property type="match status" value="1"/>
</dbReference>